<evidence type="ECO:0000313" key="1">
    <source>
        <dbReference type="EMBL" id="CAG8719685.1"/>
    </source>
</evidence>
<sequence length="64" mass="7274">MKIHLLDTHNISKAIAIKCNKKELTCNPQQSDEIKPYHPSKQESLTQNVVGFVINTIQLLCIIE</sequence>
<evidence type="ECO:0000313" key="2">
    <source>
        <dbReference type="Proteomes" id="UP000789375"/>
    </source>
</evidence>
<dbReference type="Proteomes" id="UP000789375">
    <property type="component" value="Unassembled WGS sequence"/>
</dbReference>
<feature type="non-terminal residue" evidence="1">
    <location>
        <position position="64"/>
    </location>
</feature>
<name>A0A9N9NBG8_FUNMO</name>
<organism evidence="1 2">
    <name type="scientific">Funneliformis mosseae</name>
    <name type="common">Endomycorrhizal fungus</name>
    <name type="synonym">Glomus mosseae</name>
    <dbReference type="NCBI Taxonomy" id="27381"/>
    <lineage>
        <taxon>Eukaryota</taxon>
        <taxon>Fungi</taxon>
        <taxon>Fungi incertae sedis</taxon>
        <taxon>Mucoromycota</taxon>
        <taxon>Glomeromycotina</taxon>
        <taxon>Glomeromycetes</taxon>
        <taxon>Glomerales</taxon>
        <taxon>Glomeraceae</taxon>
        <taxon>Funneliformis</taxon>
    </lineage>
</organism>
<keyword evidence="2" id="KW-1185">Reference proteome</keyword>
<comment type="caution">
    <text evidence="1">The sequence shown here is derived from an EMBL/GenBank/DDBJ whole genome shotgun (WGS) entry which is preliminary data.</text>
</comment>
<accession>A0A9N9NBG8</accession>
<protein>
    <submittedName>
        <fullName evidence="1">16542_t:CDS:1</fullName>
    </submittedName>
</protein>
<dbReference type="AlphaFoldDB" id="A0A9N9NBG8"/>
<dbReference type="EMBL" id="CAJVPP010013068">
    <property type="protein sequence ID" value="CAG8719685.1"/>
    <property type="molecule type" value="Genomic_DNA"/>
</dbReference>
<proteinExistence type="predicted"/>
<reference evidence="1" key="1">
    <citation type="submission" date="2021-06" db="EMBL/GenBank/DDBJ databases">
        <authorList>
            <person name="Kallberg Y."/>
            <person name="Tangrot J."/>
            <person name="Rosling A."/>
        </authorList>
    </citation>
    <scope>NUCLEOTIDE SEQUENCE</scope>
    <source>
        <strain evidence="1">87-6 pot B 2015</strain>
    </source>
</reference>
<gene>
    <name evidence="1" type="ORF">FMOSSE_LOCUS14899</name>
</gene>